<dbReference type="EMBL" id="CP006979">
    <property type="protein sequence ID" value="AHC87769.1"/>
    <property type="molecule type" value="Genomic_DNA"/>
</dbReference>
<proteinExistence type="predicted"/>
<dbReference type="AlphaFoldDB" id="V9UX34"/>
<dbReference type="HOGENOM" id="CLU_174795_2_0_6"/>
<evidence type="ECO:0000313" key="2">
    <source>
        <dbReference type="Proteomes" id="UP000018660"/>
    </source>
</evidence>
<evidence type="ECO:0000313" key="1">
    <source>
        <dbReference type="EMBL" id="AHC87769.1"/>
    </source>
</evidence>
<dbReference type="RefSeq" id="WP_024086918.1">
    <property type="nucleotide sequence ID" value="NC_023076.1"/>
</dbReference>
<reference evidence="1 2" key="1">
    <citation type="submission" date="2013-12" db="EMBL/GenBank/DDBJ databases">
        <title>Complete Genomes of Pseudomonas monteilii SB3078 and SB3101, two Benzene, Toluene and Ethylbenzene Degrading Bacteria used for Bioaugmentation.</title>
        <authorList>
            <person name="Dueholm M.S."/>
            <person name="Albertsen M."/>
            <person name="D'Imperio S."/>
            <person name="Tale V.P."/>
            <person name="Lewis D."/>
            <person name="Nilsen P.H."/>
            <person name="Nielsen J.L."/>
        </authorList>
    </citation>
    <scope>NUCLEOTIDE SEQUENCE [LARGE SCALE GENOMIC DNA]</scope>
    <source>
        <strain evidence="1 2">SB3101</strain>
    </source>
</reference>
<sequence>MGNRPPILYPDHPMYTDAAEALKNYHEALAAGEPPLEVERLRQIAESQYQAVNEYQLKALGRLGGRGGPAH</sequence>
<gene>
    <name evidence="1" type="ORF">X970_10220</name>
</gene>
<dbReference type="PATRIC" id="fig|1435058.3.peg.2002"/>
<organism evidence="1 2">
    <name type="scientific">Pseudomonas monteilii SB3101</name>
    <dbReference type="NCBI Taxonomy" id="1435058"/>
    <lineage>
        <taxon>Bacteria</taxon>
        <taxon>Pseudomonadati</taxon>
        <taxon>Pseudomonadota</taxon>
        <taxon>Gammaproteobacteria</taxon>
        <taxon>Pseudomonadales</taxon>
        <taxon>Pseudomonadaceae</taxon>
        <taxon>Pseudomonas</taxon>
    </lineage>
</organism>
<accession>V9UX34</accession>
<protein>
    <submittedName>
        <fullName evidence="1">Uncharacterized protein</fullName>
    </submittedName>
</protein>
<dbReference type="Proteomes" id="UP000018660">
    <property type="component" value="Chromosome"/>
</dbReference>
<name>V9UX34_9PSED</name>
<dbReference type="KEGG" id="pmot:X970_10220"/>